<gene>
    <name evidence="1" type="ORF">HMPREF9441_00597</name>
</gene>
<sequence>MKELRILYKVIVGIVGTAWLAVQPAAGQVNGNRYNTNYSDRTIQHKATGTTKNKWFQTREATGMSASAKAMDTFNDEVWSFNVYGHDVQAAHTFTDTLYVHKGSSVTLNLPTVSSSGKQNSAQKYQRWYNLVTDGLFRTGNTGDRQVQDLLTPSSGTVYRLANGYVGGHGLLGSSSIMYNANFYYPTNQEFGGWNVENGEYGNAMYVVACDLSGYMDFTNTFKEGQSGGLSFMPNRGNPIEPTLSLRAVYVIVGVDDVDAEKDFPDNPDFWTKGHGRLLSTEYQEGNATGKKFLEEYDITFPCDHISNHTDEVVTLSKSAMGYGLPGMSGSSDGNLSVRLADNGAGLSLQTTSLSDEDRVIKFRKQGVRGNTPWSVTDGSKATIVVTKIVDRTTYNIAKFNLTFRKDTRLLTQHQLERIDTRDGNVATQTWYMPTRTPRYLRENYQLLTSRTFDYDPAVAADYGSDMYYPYPLEWGYSSYAFFDGSLKTDFDGSTSNNSNYGNQPFVEWGSYAITNSYVGYNDMVNLKGTSPDPYLGGRGEEGDKSEYFLYVDAADLPGSIVTLPFAVNLCRGSELFVSAWVKGAGAADANNAVIEDAAMLFTINGIDADGNKTPLYKQSTGQIRTTTYMTTASSTEYTRDNGYGTGTNDWYQIFFSFINDDEKNAGFVSYELQVDNNCASTDGGDFYLDDIEVFIAQPTAEVEQLEYTCVNDRTPLNITLDWNQLCERLGIDESLTHGNAAEGIDFCFIDTVKYARLLADAGTRQDSIEALKDAIVNVGAADDESEGYDEPIVSLFFYLDWEKNDPYPKHQVGADGRKIYNIAYKHKKDDGNFYFYATGTEAESNRKLSVDFYSDLSPNRPYLMLIIDRDLQKGQATAEDFYDMMDDPCGIKTLFYVTSQTMVKVNGEVLDPQTDFCEGQVFSFGAQIRVPTGFNDEGEQQFVVLNEGVYFDWFFGTEDEFTTGNMEYGNVSLFNALQCFREHYPDAETLDGVVPQQADEDKPELTQDHIDLIRHYLTVEGDAGGMNHPLVLHRENLDIRILETGLQLVVYPIHKDFPPAEAGITDEQWTRVCTSYVPLELHANGKAPTLYAGFNHIMDYPAGYNPALRIGLDQIKRVKCDGGQSTNTLRIDLRDASYVSDGVDRLGLIDYNPGTDEVDYTQVYLVDTDDPQYERYFANTTPENFNEFMLPIGKLSALVGEEYEVGGGFDNHADLGFFLDEQQLADGTTFTFAPREGYYYTFIVHFEEKTGGGEATTSCWGSFPVTMKVVPEYLVWDDKQAGENGVATGNWHEDGNWRRASKGDLHKAQTDNTYEEYADGDGRAFTPMLFSKIVMPRGSKVELYAAGLSPSGSGQAWVTQRPQHIGAPTDNIQYDLMAYDHKADGSQLETEPFRVSMADEIHFEPEAEMLHAEYLYYNKAYTDVELEGGQWYTLASPLQEVVAGDFYTKRSGREDAGYFTGISFDGSENDRFSPSFYQRAWKDDAETVPLQTRQDGVKNVAVAGNWSALYNDVDERYPSGWGFSLKVQDLADEAGGKVLVRLPKEDDSYRYYSQDGAASGHTTGIRRNESAVGKLKSDSLFVRKLTPDYGWGSIVDGALEVGLGTSAAGGYYLVGNPFMSHLDVAEFLTVNSDVLERKYWYVENGVQDAAVAAAQGDQGWISVAEGASGPALVPPMRSFFVKKAENAAGRTVKFTAGMQAFAPEAAGGNVNANLLRLTATTEDGRESHAVVAYADGSSESYVSGEDAELFLDSNLGDVPFVYTVGGTQALSVNVTPATKRIPLGVYGAEDEAVALRFEGTDVCNGAELYDAQTQARTALYDGMEITVRTNEDGRYYIVPAGTGLEKEKEAGDEFAVYSVRSGEVVVASSVGSLASVKVYTVGGVLMAEETCAEGTTMCRLVVKGNENYVVQVTNVHGKKADVKLHVK</sequence>
<organism evidence="1 2">
    <name type="scientific">Paraprevotella clara YIT 11840</name>
    <dbReference type="NCBI Taxonomy" id="762968"/>
    <lineage>
        <taxon>Bacteria</taxon>
        <taxon>Pseudomonadati</taxon>
        <taxon>Bacteroidota</taxon>
        <taxon>Bacteroidia</taxon>
        <taxon>Bacteroidales</taxon>
        <taxon>Prevotellaceae</taxon>
        <taxon>Paraprevotella</taxon>
    </lineage>
</organism>
<dbReference type="PATRIC" id="fig|762968.3.peg.529"/>
<keyword evidence="2" id="KW-1185">Reference proteome</keyword>
<reference evidence="1 2" key="1">
    <citation type="submission" date="2011-03" db="EMBL/GenBank/DDBJ databases">
        <authorList>
            <person name="Weinstock G."/>
            <person name="Sodergren E."/>
            <person name="Clifton S."/>
            <person name="Fulton L."/>
            <person name="Fulton B."/>
            <person name="Courtney L."/>
            <person name="Fronick C."/>
            <person name="Harrison M."/>
            <person name="Strong C."/>
            <person name="Farmer C."/>
            <person name="Delahaunty K."/>
            <person name="Markovic C."/>
            <person name="Hall O."/>
            <person name="Minx P."/>
            <person name="Tomlinson C."/>
            <person name="Mitreva M."/>
            <person name="Hou S."/>
            <person name="Chen J."/>
            <person name="Wollam A."/>
            <person name="Pepin K.H."/>
            <person name="Johnson M."/>
            <person name="Bhonagiri V."/>
            <person name="Zhang X."/>
            <person name="Suruliraj S."/>
            <person name="Warren W."/>
            <person name="Chinwalla A."/>
            <person name="Mardis E.R."/>
            <person name="Wilson R.K."/>
        </authorList>
    </citation>
    <scope>NUCLEOTIDE SEQUENCE [LARGE SCALE GENOMIC DNA]</scope>
    <source>
        <strain evidence="1 2">YIT 11840</strain>
    </source>
</reference>
<dbReference type="Proteomes" id="UP000003598">
    <property type="component" value="Unassembled WGS sequence"/>
</dbReference>
<protein>
    <submittedName>
        <fullName evidence="1">Uncharacterized protein</fullName>
    </submittedName>
</protein>
<dbReference type="GeneID" id="93556328"/>
<comment type="caution">
    <text evidence="1">The sequence shown here is derived from an EMBL/GenBank/DDBJ whole genome shotgun (WGS) entry which is preliminary data.</text>
</comment>
<dbReference type="OrthoDB" id="993253at2"/>
<evidence type="ECO:0000313" key="1">
    <source>
        <dbReference type="EMBL" id="EHH01573.1"/>
    </source>
</evidence>
<name>G5SMM1_9BACT</name>
<dbReference type="HOGENOM" id="CLU_001855_0_0_10"/>
<dbReference type="EMBL" id="AFFY01000006">
    <property type="protein sequence ID" value="EHH01573.1"/>
    <property type="molecule type" value="Genomic_DNA"/>
</dbReference>
<dbReference type="STRING" id="762968.HMPREF9441_00597"/>
<dbReference type="RefSeq" id="WP_008617644.1">
    <property type="nucleotide sequence ID" value="NZ_JH376582.1"/>
</dbReference>
<proteinExistence type="predicted"/>
<accession>G5SMM1</accession>
<evidence type="ECO:0000313" key="2">
    <source>
        <dbReference type="Proteomes" id="UP000003598"/>
    </source>
</evidence>
<dbReference type="eggNOG" id="ENOG5033RNX">
    <property type="taxonomic scope" value="Bacteria"/>
</dbReference>